<dbReference type="Gene3D" id="3.40.50.880">
    <property type="match status" value="1"/>
</dbReference>
<keyword evidence="5" id="KW-1185">Reference proteome</keyword>
<dbReference type="SUPFAM" id="SSF46689">
    <property type="entry name" value="Homeodomain-like"/>
    <property type="match status" value="2"/>
</dbReference>
<dbReference type="EMBL" id="BSOG01000004">
    <property type="protein sequence ID" value="GLR14324.1"/>
    <property type="molecule type" value="Genomic_DNA"/>
</dbReference>
<evidence type="ECO:0000259" key="3">
    <source>
        <dbReference type="PROSITE" id="PS01124"/>
    </source>
</evidence>
<dbReference type="InterPro" id="IPR018060">
    <property type="entry name" value="HTH_AraC"/>
</dbReference>
<dbReference type="Pfam" id="PF01965">
    <property type="entry name" value="DJ-1_PfpI"/>
    <property type="match status" value="1"/>
</dbReference>
<gene>
    <name evidence="4" type="ORF">GCM10007907_31140</name>
</gene>
<keyword evidence="1" id="KW-0805">Transcription regulation</keyword>
<dbReference type="SUPFAM" id="SSF52317">
    <property type="entry name" value="Class I glutamine amidotransferase-like"/>
    <property type="match status" value="1"/>
</dbReference>
<accession>A0ABQ5YN38</accession>
<dbReference type="InterPro" id="IPR009057">
    <property type="entry name" value="Homeodomain-like_sf"/>
</dbReference>
<keyword evidence="2" id="KW-0804">Transcription</keyword>
<organism evidence="4 5">
    <name type="scientific">Chitinimonas prasina</name>
    <dbReference type="NCBI Taxonomy" id="1434937"/>
    <lineage>
        <taxon>Bacteria</taxon>
        <taxon>Pseudomonadati</taxon>
        <taxon>Pseudomonadota</taxon>
        <taxon>Betaproteobacteria</taxon>
        <taxon>Neisseriales</taxon>
        <taxon>Chitinibacteraceae</taxon>
        <taxon>Chitinimonas</taxon>
    </lineage>
</organism>
<name>A0ABQ5YN38_9NEIS</name>
<sequence length="322" mass="34636">MSASPTLNIVLPLCSQVAAGSLLPAEDCFLLANKLAQAPLFHLRRVTVDGQPLQLAGLTINNPAGPSALANADLVLIPGLGQQPDLTEPQLANMATQLQADRDGPTKLASLCSGAFLLAATGRLDGRRATTHWALASRFRQAYPRVKLDISALHTEDGGLYCSGGAHAGLDLCLHLIAEHTGPALARQVANALVIDWPRQSQAAYSGLQLDTRHGDTAVAKVQAWLHRHYAQAIRLEDLAAEAHLSPRTLLRRFKQATGETPIGYLQQLRIDAAKRLLETSSLNVDQIMAAVGYEDRASFGQLFKTLAACSPQQYRLRVRPG</sequence>
<evidence type="ECO:0000313" key="4">
    <source>
        <dbReference type="EMBL" id="GLR14324.1"/>
    </source>
</evidence>
<evidence type="ECO:0000256" key="1">
    <source>
        <dbReference type="ARBA" id="ARBA00023015"/>
    </source>
</evidence>
<feature type="domain" description="HTH araC/xylS-type" evidence="3">
    <location>
        <begin position="220"/>
        <end position="318"/>
    </location>
</feature>
<dbReference type="PANTHER" id="PTHR43130:SF3">
    <property type="entry name" value="HTH-TYPE TRANSCRIPTIONAL REGULATOR RV1931C"/>
    <property type="match status" value="1"/>
</dbReference>
<dbReference type="Pfam" id="PF12833">
    <property type="entry name" value="HTH_18"/>
    <property type="match status" value="1"/>
</dbReference>
<dbReference type="PANTHER" id="PTHR43130">
    <property type="entry name" value="ARAC-FAMILY TRANSCRIPTIONAL REGULATOR"/>
    <property type="match status" value="1"/>
</dbReference>
<dbReference type="PROSITE" id="PS01124">
    <property type="entry name" value="HTH_ARAC_FAMILY_2"/>
    <property type="match status" value="1"/>
</dbReference>
<proteinExistence type="predicted"/>
<comment type="caution">
    <text evidence="4">The sequence shown here is derived from an EMBL/GenBank/DDBJ whole genome shotgun (WGS) entry which is preliminary data.</text>
</comment>
<dbReference type="InterPro" id="IPR052158">
    <property type="entry name" value="INH-QAR"/>
</dbReference>
<dbReference type="Proteomes" id="UP001156706">
    <property type="component" value="Unassembled WGS sequence"/>
</dbReference>
<protein>
    <submittedName>
        <fullName evidence="4">AraC family transcriptional regulator</fullName>
    </submittedName>
</protein>
<reference evidence="5" key="1">
    <citation type="journal article" date="2019" name="Int. J. Syst. Evol. Microbiol.">
        <title>The Global Catalogue of Microorganisms (GCM) 10K type strain sequencing project: providing services to taxonomists for standard genome sequencing and annotation.</title>
        <authorList>
            <consortium name="The Broad Institute Genomics Platform"/>
            <consortium name="The Broad Institute Genome Sequencing Center for Infectious Disease"/>
            <person name="Wu L."/>
            <person name="Ma J."/>
        </authorList>
    </citation>
    <scope>NUCLEOTIDE SEQUENCE [LARGE SCALE GENOMIC DNA]</scope>
    <source>
        <strain evidence="5">NBRC 110044</strain>
    </source>
</reference>
<dbReference type="InterPro" id="IPR002818">
    <property type="entry name" value="DJ-1/PfpI"/>
</dbReference>
<dbReference type="InterPro" id="IPR029062">
    <property type="entry name" value="Class_I_gatase-like"/>
</dbReference>
<dbReference type="Gene3D" id="1.10.10.60">
    <property type="entry name" value="Homeodomain-like"/>
    <property type="match status" value="1"/>
</dbReference>
<dbReference type="SMART" id="SM00342">
    <property type="entry name" value="HTH_ARAC"/>
    <property type="match status" value="1"/>
</dbReference>
<dbReference type="RefSeq" id="WP_284197402.1">
    <property type="nucleotide sequence ID" value="NZ_BSOG01000004.1"/>
</dbReference>
<evidence type="ECO:0000313" key="5">
    <source>
        <dbReference type="Proteomes" id="UP001156706"/>
    </source>
</evidence>
<evidence type="ECO:0000256" key="2">
    <source>
        <dbReference type="ARBA" id="ARBA00023163"/>
    </source>
</evidence>